<evidence type="ECO:0000256" key="1">
    <source>
        <dbReference type="ARBA" id="ARBA00004141"/>
    </source>
</evidence>
<dbReference type="PANTHER" id="PTHR43229">
    <property type="entry name" value="NODULATION PROTEIN J"/>
    <property type="match status" value="1"/>
</dbReference>
<dbReference type="PANTHER" id="PTHR43229:SF2">
    <property type="entry name" value="NODULATION PROTEIN J"/>
    <property type="match status" value="1"/>
</dbReference>
<evidence type="ECO:0000256" key="5">
    <source>
        <dbReference type="ARBA" id="ARBA00023251"/>
    </source>
</evidence>
<dbReference type="InterPro" id="IPR000412">
    <property type="entry name" value="ABC_2_transport"/>
</dbReference>
<evidence type="ECO:0000313" key="8">
    <source>
        <dbReference type="EMBL" id="MDO8107491.1"/>
    </source>
</evidence>
<protein>
    <submittedName>
        <fullName evidence="8">ABC transporter permease</fullName>
    </submittedName>
</protein>
<dbReference type="InterPro" id="IPR051784">
    <property type="entry name" value="Nod_factor_ABC_transporter"/>
</dbReference>
<feature type="transmembrane region" description="Helical" evidence="6">
    <location>
        <begin position="168"/>
        <end position="188"/>
    </location>
</feature>
<evidence type="ECO:0000256" key="6">
    <source>
        <dbReference type="SAM" id="Phobius"/>
    </source>
</evidence>
<comment type="subcellular location">
    <subcellularLocation>
        <location evidence="1">Membrane</location>
        <topology evidence="1">Multi-pass membrane protein</topology>
    </subcellularLocation>
</comment>
<feature type="transmembrane region" description="Helical" evidence="6">
    <location>
        <begin position="107"/>
        <end position="132"/>
    </location>
</feature>
<feature type="transmembrane region" description="Helical" evidence="6">
    <location>
        <begin position="34"/>
        <end position="56"/>
    </location>
</feature>
<feature type="transmembrane region" description="Helical" evidence="6">
    <location>
        <begin position="62"/>
        <end position="86"/>
    </location>
</feature>
<keyword evidence="5" id="KW-0046">Antibiotic resistance</keyword>
<comment type="caution">
    <text evidence="8">The sequence shown here is derived from an EMBL/GenBank/DDBJ whole genome shotgun (WGS) entry which is preliminary data.</text>
</comment>
<proteinExistence type="predicted"/>
<gene>
    <name evidence="8" type="ORF">Q6348_09825</name>
</gene>
<name>A0ABT9D9C8_9CELL</name>
<evidence type="ECO:0000256" key="4">
    <source>
        <dbReference type="ARBA" id="ARBA00023136"/>
    </source>
</evidence>
<evidence type="ECO:0000256" key="2">
    <source>
        <dbReference type="ARBA" id="ARBA00022692"/>
    </source>
</evidence>
<dbReference type="RefSeq" id="WP_304601112.1">
    <property type="nucleotide sequence ID" value="NZ_JAUQYO010000001.1"/>
</dbReference>
<evidence type="ECO:0000259" key="7">
    <source>
        <dbReference type="Pfam" id="PF01061"/>
    </source>
</evidence>
<keyword evidence="9" id="KW-1185">Reference proteome</keyword>
<keyword evidence="3 6" id="KW-1133">Transmembrane helix</keyword>
<reference evidence="8 9" key="1">
    <citation type="submission" date="2023-07" db="EMBL/GenBank/DDBJ databases">
        <title>Description of novel actinomycetes strains, isolated from tidal flat sediment.</title>
        <authorList>
            <person name="Lu C."/>
        </authorList>
    </citation>
    <scope>NUCLEOTIDE SEQUENCE [LARGE SCALE GENOMIC DNA]</scope>
    <source>
        <strain evidence="8 9">SYSU T00b441</strain>
    </source>
</reference>
<feature type="transmembrane region" description="Helical" evidence="6">
    <location>
        <begin position="138"/>
        <end position="161"/>
    </location>
</feature>
<dbReference type="Pfam" id="PF01061">
    <property type="entry name" value="ABC2_membrane"/>
    <property type="match status" value="1"/>
</dbReference>
<organism evidence="8 9">
    <name type="scientific">Actinotalea lenta</name>
    <dbReference type="NCBI Taxonomy" id="3064654"/>
    <lineage>
        <taxon>Bacteria</taxon>
        <taxon>Bacillati</taxon>
        <taxon>Actinomycetota</taxon>
        <taxon>Actinomycetes</taxon>
        <taxon>Micrococcales</taxon>
        <taxon>Cellulomonadaceae</taxon>
        <taxon>Actinotalea</taxon>
    </lineage>
</organism>
<keyword evidence="4 6" id="KW-0472">Membrane</keyword>
<dbReference type="EMBL" id="JAUQYP010000001">
    <property type="protein sequence ID" value="MDO8107491.1"/>
    <property type="molecule type" value="Genomic_DNA"/>
</dbReference>
<evidence type="ECO:0000313" key="9">
    <source>
        <dbReference type="Proteomes" id="UP001232536"/>
    </source>
</evidence>
<evidence type="ECO:0000256" key="3">
    <source>
        <dbReference type="ARBA" id="ARBA00022989"/>
    </source>
</evidence>
<sequence length="248" mass="25207">MTAGQRNAPAPAWRRVGAQAWFEVRAVLRNGEQLLITLVLPVLVLILLGRTTALGLGDDLAVVAPGVLALAVMSTGLTSQAIATAFDRRAGVLRLLATTPLGRNGLVAGKVVAVLVVEAGQVVVLGGVAMLLGWRPSGIPGAVLALALGTWAFVALGLLLAGTMRAEAVLGAANLLWVLLLVGGGVVVPPSRLPGPLTELAPLLPSGALGDALRSTLAGHGLPLAPLVVLVLWAAVLTSGVARTFRWS</sequence>
<dbReference type="PIRSF" id="PIRSF006648">
    <property type="entry name" value="DrrB"/>
    <property type="match status" value="1"/>
</dbReference>
<accession>A0ABT9D9C8</accession>
<dbReference type="Proteomes" id="UP001232536">
    <property type="component" value="Unassembled WGS sequence"/>
</dbReference>
<dbReference type="InterPro" id="IPR013525">
    <property type="entry name" value="ABC2_TM"/>
</dbReference>
<keyword evidence="2 6" id="KW-0812">Transmembrane</keyword>
<feature type="domain" description="ABC-2 type transporter transmembrane" evidence="7">
    <location>
        <begin position="20"/>
        <end position="216"/>
    </location>
</feature>
<feature type="transmembrane region" description="Helical" evidence="6">
    <location>
        <begin position="224"/>
        <end position="245"/>
    </location>
</feature>